<accession>A0AA88HE74</accession>
<gene>
    <name evidence="2" type="ORF">QYM36_011808</name>
</gene>
<name>A0AA88HE74_ARTSF</name>
<dbReference type="Proteomes" id="UP001187531">
    <property type="component" value="Unassembled WGS sequence"/>
</dbReference>
<dbReference type="InterPro" id="IPR003750">
    <property type="entry name" value="Put_MeTrfase-C9orf114-like"/>
</dbReference>
<dbReference type="CDD" id="cd18086">
    <property type="entry name" value="HsC9orf114-like"/>
    <property type="match status" value="1"/>
</dbReference>
<dbReference type="Gene3D" id="2.40.50.140">
    <property type="entry name" value="Nucleic acid-binding proteins"/>
    <property type="match status" value="1"/>
</dbReference>
<dbReference type="InterPro" id="IPR029026">
    <property type="entry name" value="tRNA_m1G_MTases_N"/>
</dbReference>
<dbReference type="InterPro" id="IPR012340">
    <property type="entry name" value="NA-bd_OB-fold"/>
</dbReference>
<protein>
    <recommendedName>
        <fullName evidence="4">RNA methyltransferase</fullName>
    </recommendedName>
</protein>
<dbReference type="EMBL" id="JAVRJZ010000016">
    <property type="protein sequence ID" value="KAK2710410.1"/>
    <property type="molecule type" value="Genomic_DNA"/>
</dbReference>
<dbReference type="SUPFAM" id="SSF75217">
    <property type="entry name" value="alpha/beta knot"/>
    <property type="match status" value="1"/>
</dbReference>
<reference evidence="2" key="1">
    <citation type="submission" date="2023-07" db="EMBL/GenBank/DDBJ databases">
        <title>Chromosome-level genome assembly of Artemia franciscana.</title>
        <authorList>
            <person name="Jo E."/>
        </authorList>
    </citation>
    <scope>NUCLEOTIDE SEQUENCE</scope>
    <source>
        <tissue evidence="2">Whole body</tissue>
    </source>
</reference>
<evidence type="ECO:0000313" key="3">
    <source>
        <dbReference type="Proteomes" id="UP001187531"/>
    </source>
</evidence>
<proteinExistence type="inferred from homology"/>
<dbReference type="Pfam" id="PF02598">
    <property type="entry name" value="Methyltrn_RNA_3"/>
    <property type="match status" value="1"/>
</dbReference>
<dbReference type="PANTHER" id="PTHR12150:SF13">
    <property type="entry name" value="METHYLTRANSFERASE C9ORF114-RELATED"/>
    <property type="match status" value="1"/>
</dbReference>
<organism evidence="2 3">
    <name type="scientific">Artemia franciscana</name>
    <name type="common">Brine shrimp</name>
    <name type="synonym">Artemia sanfranciscana</name>
    <dbReference type="NCBI Taxonomy" id="6661"/>
    <lineage>
        <taxon>Eukaryota</taxon>
        <taxon>Metazoa</taxon>
        <taxon>Ecdysozoa</taxon>
        <taxon>Arthropoda</taxon>
        <taxon>Crustacea</taxon>
        <taxon>Branchiopoda</taxon>
        <taxon>Anostraca</taxon>
        <taxon>Artemiidae</taxon>
        <taxon>Artemia</taxon>
    </lineage>
</organism>
<comment type="similarity">
    <text evidence="1">Belongs to the class IV-like SAM-binding methyltransferase superfamily.</text>
</comment>
<dbReference type="EMBL" id="JAVRJZ010000016">
    <property type="protein sequence ID" value="KAK2710411.1"/>
    <property type="molecule type" value="Genomic_DNA"/>
</dbReference>
<dbReference type="PANTHER" id="PTHR12150">
    <property type="entry name" value="CLASS IV SAM-BINDING METHYLTRANSFERASE-RELATED"/>
    <property type="match status" value="1"/>
</dbReference>
<evidence type="ECO:0008006" key="4">
    <source>
        <dbReference type="Google" id="ProtNLM"/>
    </source>
</evidence>
<dbReference type="Gene3D" id="3.40.1280.10">
    <property type="match status" value="1"/>
</dbReference>
<dbReference type="AlphaFoldDB" id="A0AA88HE74"/>
<sequence length="338" mass="37843">MDLSSSPLTKKPRAKKRKHKIDKYVESITDTFQDETIKEVNHVKTLSIALPGSILDNAQSRTLKAFLAGQIARAAVLFEVNEIVIYNDSDIPFQDSDAHSFGSHQCHSVASMGIFLQYLECPQFIREILFPKHPDLRAAQELNCVKLEHMKEVIAESRFCEGIISKRLGPPGKSYAKISKHSSDVLVNKKLEPGTRVTIKLEPIKPQEKFRKGQVVSPLTPLETTGEYWGYQVRLADSLTTAMSQSSFKEGYDLIIGTSERGKDVDDVRFPDFKHALIVFGGVRGLEEAVENDDAVTTSDPSDLFGFYINICPNQGSRTIRTEEAVFIALSVLRDTFF</sequence>
<evidence type="ECO:0000256" key="1">
    <source>
        <dbReference type="ARBA" id="ARBA00009841"/>
    </source>
</evidence>
<comment type="caution">
    <text evidence="2">The sequence shown here is derived from an EMBL/GenBank/DDBJ whole genome shotgun (WGS) entry which is preliminary data.</text>
</comment>
<evidence type="ECO:0000313" key="2">
    <source>
        <dbReference type="EMBL" id="KAK2710410.1"/>
    </source>
</evidence>
<dbReference type="InterPro" id="IPR029028">
    <property type="entry name" value="Alpha/beta_knot_MTases"/>
</dbReference>
<keyword evidence="3" id="KW-1185">Reference proteome</keyword>